<proteinExistence type="predicted"/>
<dbReference type="PANTHER" id="PTHR44307">
    <property type="entry name" value="PHOSPHOETHANOLAMINE METHYLTRANSFERASE"/>
    <property type="match status" value="1"/>
</dbReference>
<gene>
    <name evidence="5" type="ORF">METZ01_LOCUS119406</name>
</gene>
<keyword evidence="2" id="KW-0489">Methyltransferase</keyword>
<dbReference type="SUPFAM" id="SSF53335">
    <property type="entry name" value="S-adenosyl-L-methionine-dependent methyltransferases"/>
    <property type="match status" value="1"/>
</dbReference>
<dbReference type="Gene3D" id="3.40.50.150">
    <property type="entry name" value="Vaccinia Virus protein VP39"/>
    <property type="match status" value="1"/>
</dbReference>
<dbReference type="EMBL" id="UINC01015883">
    <property type="protein sequence ID" value="SVA66552.1"/>
    <property type="molecule type" value="Genomic_DNA"/>
</dbReference>
<dbReference type="GO" id="GO:0008168">
    <property type="term" value="F:methyltransferase activity"/>
    <property type="evidence" value="ECO:0007669"/>
    <property type="project" value="UniProtKB-KW"/>
</dbReference>
<reference evidence="5" key="1">
    <citation type="submission" date="2018-05" db="EMBL/GenBank/DDBJ databases">
        <authorList>
            <person name="Lanie J.A."/>
            <person name="Ng W.-L."/>
            <person name="Kazmierczak K.M."/>
            <person name="Andrzejewski T.M."/>
            <person name="Davidsen T.M."/>
            <person name="Wayne K.J."/>
            <person name="Tettelin H."/>
            <person name="Glass J.I."/>
            <person name="Rusch D."/>
            <person name="Podicherti R."/>
            <person name="Tsui H.-C.T."/>
            <person name="Winkler M.E."/>
        </authorList>
    </citation>
    <scope>NUCLEOTIDE SEQUENCE</scope>
</reference>
<dbReference type="CDD" id="cd02440">
    <property type="entry name" value="AdoMet_MTases"/>
    <property type="match status" value="1"/>
</dbReference>
<evidence type="ECO:0000256" key="2">
    <source>
        <dbReference type="ARBA" id="ARBA00022603"/>
    </source>
</evidence>
<evidence type="ECO:0008006" key="6">
    <source>
        <dbReference type="Google" id="ProtNLM"/>
    </source>
</evidence>
<sequence length="268" mass="30579">MASLDYGKVQEFWEKAEPSSLSPYMMNGFGFPDSSAKYRFKAELKTMKRLLEKANCNGTVLDLGSGVGLWTSFFAENFSRVIAVESSLSLYQALVARCSSYSNIQIFDEDIRLFEPKTPISLIFSGGLLMYLNENDVRNLLNRLRGNLEPDGIIICRETTVRNGTTIRQGNYQAVYRSVSVYNEIFQATGFQVLKIEKNTPYVLMEMGIQFLENWKKLIPNPVQMISILGPSVYYSLRLLSPLLFGIQKIVKIEYPKLENHFFVLKPI</sequence>
<evidence type="ECO:0000256" key="4">
    <source>
        <dbReference type="ARBA" id="ARBA00025707"/>
    </source>
</evidence>
<comment type="pathway">
    <text evidence="1">Lipid metabolism.</text>
</comment>
<evidence type="ECO:0000256" key="1">
    <source>
        <dbReference type="ARBA" id="ARBA00005189"/>
    </source>
</evidence>
<dbReference type="AlphaFoldDB" id="A0A381XPY6"/>
<dbReference type="GO" id="GO:0032259">
    <property type="term" value="P:methylation"/>
    <property type="evidence" value="ECO:0007669"/>
    <property type="project" value="UniProtKB-KW"/>
</dbReference>
<keyword evidence="3" id="KW-0808">Transferase</keyword>
<name>A0A381XPY6_9ZZZZ</name>
<protein>
    <recommendedName>
        <fullName evidence="6">Methyltransferase domain-containing protein</fullName>
    </recommendedName>
</protein>
<dbReference type="PANTHER" id="PTHR44307:SF2">
    <property type="entry name" value="PHOSPHOETHANOLAMINE METHYLTRANSFERASE ISOFORM X1"/>
    <property type="match status" value="1"/>
</dbReference>
<evidence type="ECO:0000313" key="5">
    <source>
        <dbReference type="EMBL" id="SVA66552.1"/>
    </source>
</evidence>
<accession>A0A381XPY6</accession>
<organism evidence="5">
    <name type="scientific">marine metagenome</name>
    <dbReference type="NCBI Taxonomy" id="408172"/>
    <lineage>
        <taxon>unclassified sequences</taxon>
        <taxon>metagenomes</taxon>
        <taxon>ecological metagenomes</taxon>
    </lineage>
</organism>
<dbReference type="InterPro" id="IPR029063">
    <property type="entry name" value="SAM-dependent_MTases_sf"/>
</dbReference>
<dbReference type="Pfam" id="PF13489">
    <property type="entry name" value="Methyltransf_23"/>
    <property type="match status" value="1"/>
</dbReference>
<evidence type="ECO:0000256" key="3">
    <source>
        <dbReference type="ARBA" id="ARBA00022679"/>
    </source>
</evidence>
<comment type="pathway">
    <text evidence="4">Phospholipid metabolism.</text>
</comment>